<feature type="non-terminal residue" evidence="1">
    <location>
        <position position="88"/>
    </location>
</feature>
<gene>
    <name evidence="1" type="ORF">SPELUC_LOCUS15354</name>
</gene>
<protein>
    <submittedName>
        <fullName evidence="1">14605_t:CDS:1</fullName>
    </submittedName>
</protein>
<dbReference type="EMBL" id="CAJVPW010050238">
    <property type="protein sequence ID" value="CAG8764461.1"/>
    <property type="molecule type" value="Genomic_DNA"/>
</dbReference>
<evidence type="ECO:0000313" key="2">
    <source>
        <dbReference type="Proteomes" id="UP000789366"/>
    </source>
</evidence>
<keyword evidence="2" id="KW-1185">Reference proteome</keyword>
<proteinExistence type="predicted"/>
<organism evidence="1 2">
    <name type="scientific">Cetraspora pellucida</name>
    <dbReference type="NCBI Taxonomy" id="1433469"/>
    <lineage>
        <taxon>Eukaryota</taxon>
        <taxon>Fungi</taxon>
        <taxon>Fungi incertae sedis</taxon>
        <taxon>Mucoromycota</taxon>
        <taxon>Glomeromycotina</taxon>
        <taxon>Glomeromycetes</taxon>
        <taxon>Diversisporales</taxon>
        <taxon>Gigasporaceae</taxon>
        <taxon>Cetraspora</taxon>
    </lineage>
</organism>
<evidence type="ECO:0000313" key="1">
    <source>
        <dbReference type="EMBL" id="CAG8764461.1"/>
    </source>
</evidence>
<sequence>DEYNFIHPSPPSHGLDIDNRLENISSEIEDIIEYLEMIKDYIPSMLYDKFRKDIDNLTNNYKSLEDKIRDILYYTNHLMLKNKKVNGK</sequence>
<comment type="caution">
    <text evidence="1">The sequence shown here is derived from an EMBL/GenBank/DDBJ whole genome shotgun (WGS) entry which is preliminary data.</text>
</comment>
<accession>A0ACA9QSF2</accession>
<reference evidence="1" key="1">
    <citation type="submission" date="2021-06" db="EMBL/GenBank/DDBJ databases">
        <authorList>
            <person name="Kallberg Y."/>
            <person name="Tangrot J."/>
            <person name="Rosling A."/>
        </authorList>
    </citation>
    <scope>NUCLEOTIDE SEQUENCE</scope>
    <source>
        <strain evidence="1">28 12/20/2015</strain>
    </source>
</reference>
<dbReference type="Proteomes" id="UP000789366">
    <property type="component" value="Unassembled WGS sequence"/>
</dbReference>
<name>A0ACA9QSF2_9GLOM</name>
<feature type="non-terminal residue" evidence="1">
    <location>
        <position position="1"/>
    </location>
</feature>